<dbReference type="AlphaFoldDB" id="A0A0G1GIE9"/>
<keyword evidence="4" id="KW-0472">Membrane</keyword>
<dbReference type="InterPro" id="IPR036615">
    <property type="entry name" value="Mur_ligase_C_dom_sf"/>
</dbReference>
<dbReference type="EMBL" id="LCFP01000001">
    <property type="protein sequence ID" value="KKS98568.1"/>
    <property type="molecule type" value="Genomic_DNA"/>
</dbReference>
<evidence type="ECO:0000256" key="1">
    <source>
        <dbReference type="ARBA" id="ARBA00022598"/>
    </source>
</evidence>
<evidence type="ECO:0000256" key="4">
    <source>
        <dbReference type="SAM" id="Phobius"/>
    </source>
</evidence>
<feature type="transmembrane region" description="Helical" evidence="4">
    <location>
        <begin position="148"/>
        <end position="168"/>
    </location>
</feature>
<dbReference type="Gene3D" id="3.90.190.20">
    <property type="entry name" value="Mur ligase, C-terminal domain"/>
    <property type="match status" value="1"/>
</dbReference>
<dbReference type="GO" id="GO:0047480">
    <property type="term" value="F:UDP-N-acetylmuramoyl-tripeptide-D-alanyl-D-alanine ligase activity"/>
    <property type="evidence" value="ECO:0007669"/>
    <property type="project" value="UniProtKB-EC"/>
</dbReference>
<evidence type="ECO:0000256" key="3">
    <source>
        <dbReference type="ARBA" id="ARBA00022840"/>
    </source>
</evidence>
<dbReference type="PANTHER" id="PTHR43024">
    <property type="entry name" value="UDP-N-ACETYLMURAMOYL-TRIPEPTIDE--D-ALANYL-D-ALANINE LIGASE"/>
    <property type="match status" value="1"/>
</dbReference>
<accession>A0A0G1GIE9</accession>
<dbReference type="SUPFAM" id="SSF53623">
    <property type="entry name" value="MurD-like peptide ligases, catalytic domain"/>
    <property type="match status" value="1"/>
</dbReference>
<evidence type="ECO:0000259" key="5">
    <source>
        <dbReference type="Pfam" id="PF08245"/>
    </source>
</evidence>
<evidence type="ECO:0000313" key="6">
    <source>
        <dbReference type="EMBL" id="KKS98568.1"/>
    </source>
</evidence>
<dbReference type="Proteomes" id="UP000034894">
    <property type="component" value="Unassembled WGS sequence"/>
</dbReference>
<organism evidence="6 7">
    <name type="scientific">Candidatus Gottesmanbacteria bacterium GW2011_GWA2_43_14</name>
    <dbReference type="NCBI Taxonomy" id="1618443"/>
    <lineage>
        <taxon>Bacteria</taxon>
        <taxon>Candidatus Gottesmaniibacteriota</taxon>
    </lineage>
</organism>
<evidence type="ECO:0000313" key="7">
    <source>
        <dbReference type="Proteomes" id="UP000034894"/>
    </source>
</evidence>
<feature type="transmembrane region" description="Helical" evidence="4">
    <location>
        <begin position="112"/>
        <end position="136"/>
    </location>
</feature>
<dbReference type="InterPro" id="IPR013221">
    <property type="entry name" value="Mur_ligase_cen"/>
</dbReference>
<name>A0A0G1GIE9_9BACT</name>
<keyword evidence="3" id="KW-0067">ATP-binding</keyword>
<feature type="transmembrane region" description="Helical" evidence="4">
    <location>
        <begin position="74"/>
        <end position="92"/>
    </location>
</feature>
<dbReference type="EC" id="6.3.2.10" evidence="6"/>
<dbReference type="PATRIC" id="fig|1618443.3.peg.89"/>
<keyword evidence="4" id="KW-0812">Transmembrane</keyword>
<evidence type="ECO:0000256" key="2">
    <source>
        <dbReference type="ARBA" id="ARBA00022741"/>
    </source>
</evidence>
<protein>
    <submittedName>
        <fullName evidence="6">UDP-N-acetylmuramyl pentapeptide synthase, UDP-N-acetylmuramoyl-tripeptide-D-alanyl-D-alanine ligase</fullName>
        <ecNumber evidence="6">6.3.2.10</ecNumber>
    </submittedName>
</protein>
<comment type="caution">
    <text evidence="6">The sequence shown here is derived from an EMBL/GenBank/DDBJ whole genome shotgun (WGS) entry which is preliminary data.</text>
</comment>
<feature type="transmembrane region" description="Helical" evidence="4">
    <location>
        <begin position="6"/>
        <end position="29"/>
    </location>
</feature>
<dbReference type="InterPro" id="IPR036565">
    <property type="entry name" value="Mur-like_cat_sf"/>
</dbReference>
<reference evidence="6 7" key="1">
    <citation type="journal article" date="2015" name="Nature">
        <title>rRNA introns, odd ribosomes, and small enigmatic genomes across a large radiation of phyla.</title>
        <authorList>
            <person name="Brown C.T."/>
            <person name="Hug L.A."/>
            <person name="Thomas B.C."/>
            <person name="Sharon I."/>
            <person name="Castelle C.J."/>
            <person name="Singh A."/>
            <person name="Wilkins M.J."/>
            <person name="Williams K.H."/>
            <person name="Banfield J.F."/>
        </authorList>
    </citation>
    <scope>NUCLEOTIDE SEQUENCE [LARGE SCALE GENOMIC DNA]</scope>
</reference>
<gene>
    <name evidence="6" type="ORF">UV73_C0001G0089</name>
</gene>
<feature type="transmembrane region" description="Helical" evidence="4">
    <location>
        <begin position="50"/>
        <end position="68"/>
    </location>
</feature>
<sequence length="526" mass="59080">MHNLIALIVTGAYLVRTGRLVLYLVFLWQKREYRIDRMRSHLETPLGRKLIAGPMALFKWLLFLIFLFVRESRILIAVYWLFWLSWIVEAALNLHELIIRGWKIPKLTGKAFLILLVSWAVLFLPIMTVIWFAPLFWAPLIDRLPGPLVAILVIAGLLPTTIIQRIAIRRARTKLEHFRNLKTVALTGSYGKTSTKEILKQILSSQYRVVATPGSVNTEIGIAKLINRQVNEETEVLIVEAGAYRRGEIAGISRLVKPGAAVITGIGMQHIDLFGSIENTVQAKYELAARLPDKGFLAVNGENKYCRQIAEKARSRGLTVQSVTTSDEFSSFNADTNGLNFKMNGSKIMVRTNLLGEHNLQNIAMAVVISREYFKLTDSQIVRALQGIEPADKTMKSVFRSDILTLVDDTFNVTYEGLVAAADYAVKYQGDKYLVLTPLIELGEKANEVHLALGRKLSAVFTKIIVTNDNYSTELKKKSTVPVKTVSASIISDILTSAKKETVVIFEGKEAQKWLKKMLFDLNESL</sequence>
<keyword evidence="4" id="KW-1133">Transmembrane helix</keyword>
<dbReference type="GO" id="GO:0005524">
    <property type="term" value="F:ATP binding"/>
    <property type="evidence" value="ECO:0007669"/>
    <property type="project" value="UniProtKB-KW"/>
</dbReference>
<keyword evidence="1 6" id="KW-0436">Ligase</keyword>
<dbReference type="Gene3D" id="3.40.1190.10">
    <property type="entry name" value="Mur-like, catalytic domain"/>
    <property type="match status" value="1"/>
</dbReference>
<dbReference type="PANTHER" id="PTHR43024:SF1">
    <property type="entry name" value="UDP-N-ACETYLMURAMOYL-TRIPEPTIDE--D-ALANYL-D-ALANINE LIGASE"/>
    <property type="match status" value="1"/>
</dbReference>
<dbReference type="SUPFAM" id="SSF53244">
    <property type="entry name" value="MurD-like peptide ligases, peptide-binding domain"/>
    <property type="match status" value="1"/>
</dbReference>
<dbReference type="InterPro" id="IPR051046">
    <property type="entry name" value="MurCDEF_CellWall_CoF430Synth"/>
</dbReference>
<proteinExistence type="predicted"/>
<dbReference type="STRING" id="1618443.UV73_C0001G0089"/>
<keyword evidence="2" id="KW-0547">Nucleotide-binding</keyword>
<feature type="domain" description="Mur ligase central" evidence="5">
    <location>
        <begin position="187"/>
        <end position="368"/>
    </location>
</feature>
<dbReference type="Pfam" id="PF08245">
    <property type="entry name" value="Mur_ligase_M"/>
    <property type="match status" value="1"/>
</dbReference>